<organism evidence="2 3">
    <name type="scientific">Oryza meyeriana var. granulata</name>
    <dbReference type="NCBI Taxonomy" id="110450"/>
    <lineage>
        <taxon>Eukaryota</taxon>
        <taxon>Viridiplantae</taxon>
        <taxon>Streptophyta</taxon>
        <taxon>Embryophyta</taxon>
        <taxon>Tracheophyta</taxon>
        <taxon>Spermatophyta</taxon>
        <taxon>Magnoliopsida</taxon>
        <taxon>Liliopsida</taxon>
        <taxon>Poales</taxon>
        <taxon>Poaceae</taxon>
        <taxon>BOP clade</taxon>
        <taxon>Oryzoideae</taxon>
        <taxon>Oryzeae</taxon>
        <taxon>Oryzinae</taxon>
        <taxon>Oryza</taxon>
        <taxon>Oryza meyeriana</taxon>
    </lineage>
</organism>
<feature type="region of interest" description="Disordered" evidence="1">
    <location>
        <begin position="19"/>
        <end position="41"/>
    </location>
</feature>
<dbReference type="EMBL" id="SPHZ02000007">
    <property type="protein sequence ID" value="KAF0907092.1"/>
    <property type="molecule type" value="Genomic_DNA"/>
</dbReference>
<dbReference type="AlphaFoldDB" id="A0A6G1D463"/>
<evidence type="ECO:0000313" key="3">
    <source>
        <dbReference type="Proteomes" id="UP000479710"/>
    </source>
</evidence>
<evidence type="ECO:0000256" key="1">
    <source>
        <dbReference type="SAM" id="MobiDB-lite"/>
    </source>
</evidence>
<dbReference type="Proteomes" id="UP000479710">
    <property type="component" value="Unassembled WGS sequence"/>
</dbReference>
<sequence length="129" mass="12959">MAATAQAVAVKGGVNYFRGDDPALPPKRGCGRPPKAKDASTPAPAAALALAAAVAPPAKVSTPAPVVEGVLCLEEVDGRQWSYMVDGGYGKGRGRGGAVGHMGASVRVTPLQSSLPPAEDGIMGFWGYG</sequence>
<gene>
    <name evidence="2" type="ORF">E2562_014693</name>
</gene>
<name>A0A6G1D463_9ORYZ</name>
<reference evidence="2 3" key="1">
    <citation type="submission" date="2019-11" db="EMBL/GenBank/DDBJ databases">
        <title>Whole genome sequence of Oryza granulata.</title>
        <authorList>
            <person name="Li W."/>
        </authorList>
    </citation>
    <scope>NUCLEOTIDE SEQUENCE [LARGE SCALE GENOMIC DNA]</scope>
    <source>
        <strain evidence="3">cv. Menghai</strain>
        <tissue evidence="2">Leaf</tissue>
    </source>
</reference>
<keyword evidence="3" id="KW-1185">Reference proteome</keyword>
<accession>A0A6G1D463</accession>
<protein>
    <submittedName>
        <fullName evidence="2">Uncharacterized protein</fullName>
    </submittedName>
</protein>
<comment type="caution">
    <text evidence="2">The sequence shown here is derived from an EMBL/GenBank/DDBJ whole genome shotgun (WGS) entry which is preliminary data.</text>
</comment>
<evidence type="ECO:0000313" key="2">
    <source>
        <dbReference type="EMBL" id="KAF0907092.1"/>
    </source>
</evidence>
<proteinExistence type="predicted"/>